<evidence type="ECO:0000256" key="1">
    <source>
        <dbReference type="ARBA" id="ARBA00022723"/>
    </source>
</evidence>
<dbReference type="InterPro" id="IPR029052">
    <property type="entry name" value="Metallo-depent_PP-like"/>
</dbReference>
<accession>A0A7J6NUX4</accession>
<dbReference type="Proteomes" id="UP000541610">
    <property type="component" value="Unassembled WGS sequence"/>
</dbReference>
<feature type="region of interest" description="Disordered" evidence="5">
    <location>
        <begin position="462"/>
        <end position="551"/>
    </location>
</feature>
<dbReference type="Gene3D" id="3.60.21.10">
    <property type="match status" value="1"/>
</dbReference>
<dbReference type="EMBL" id="JABANP010000176">
    <property type="protein sequence ID" value="KAF4687712.1"/>
    <property type="molecule type" value="Genomic_DNA"/>
</dbReference>
<comment type="catalytic activity">
    <reaction evidence="4">
        <text>O-phospho-L-threonyl-[protein] + H2O = L-threonyl-[protein] + phosphate</text>
        <dbReference type="Rhea" id="RHEA:47004"/>
        <dbReference type="Rhea" id="RHEA-COMP:11060"/>
        <dbReference type="Rhea" id="RHEA-COMP:11605"/>
        <dbReference type="ChEBI" id="CHEBI:15377"/>
        <dbReference type="ChEBI" id="CHEBI:30013"/>
        <dbReference type="ChEBI" id="CHEBI:43474"/>
        <dbReference type="ChEBI" id="CHEBI:61977"/>
        <dbReference type="EC" id="3.1.3.16"/>
    </reaction>
</comment>
<dbReference type="SUPFAM" id="SSF56300">
    <property type="entry name" value="Metallo-dependent phosphatases"/>
    <property type="match status" value="1"/>
</dbReference>
<dbReference type="AlphaFoldDB" id="A0A7J6NUX4"/>
<feature type="compositionally biased region" description="Low complexity" evidence="5">
    <location>
        <begin position="527"/>
        <end position="543"/>
    </location>
</feature>
<dbReference type="InterPro" id="IPR004843">
    <property type="entry name" value="Calcineurin-like_PHP"/>
</dbReference>
<comment type="similarity">
    <text evidence="4">Belongs to the PPP phosphatase family.</text>
</comment>
<gene>
    <name evidence="7" type="primary">PPP2CA_2</name>
    <name evidence="7" type="ORF">FOZ60_003589</name>
</gene>
<comment type="caution">
    <text evidence="7">The sequence shown here is derived from an EMBL/GenBank/DDBJ whole genome shotgun (WGS) entry which is preliminary data.</text>
</comment>
<keyword evidence="3" id="KW-0464">Manganese</keyword>
<dbReference type="GO" id="GO:0004722">
    <property type="term" value="F:protein serine/threonine phosphatase activity"/>
    <property type="evidence" value="ECO:0007669"/>
    <property type="project" value="UniProtKB-EC"/>
</dbReference>
<evidence type="ECO:0000313" key="7">
    <source>
        <dbReference type="EMBL" id="KAF4687712.1"/>
    </source>
</evidence>
<dbReference type="PRINTS" id="PR00114">
    <property type="entry name" value="STPHPHTASE"/>
</dbReference>
<dbReference type="SMART" id="SM00156">
    <property type="entry name" value="PP2Ac"/>
    <property type="match status" value="1"/>
</dbReference>
<dbReference type="GO" id="GO:0046872">
    <property type="term" value="F:metal ion binding"/>
    <property type="evidence" value="ECO:0007669"/>
    <property type="project" value="UniProtKB-KW"/>
</dbReference>
<dbReference type="InterPro" id="IPR006186">
    <property type="entry name" value="Ser/Thr-sp_prot-phosphatase"/>
</dbReference>
<dbReference type="EC" id="3.1.3.16" evidence="4"/>
<evidence type="ECO:0000256" key="4">
    <source>
        <dbReference type="RuleBase" id="RU004273"/>
    </source>
</evidence>
<sequence length="551" mass="61625">MYNSGRGGAMTAAAETSIASPKSVSSTGEPPLPGRADLDRYIASLQDCQALAEEELAGLIARAREILQEEDNVKPVRCPVTVVGDIHGQFHDLQEMFRIGGFPPDTNYLFLGDYVDRGYFSVEVVSLLLAYKVRYPDRITILRGNHESRQITQVYGFYDECLRKYNTANVWKMLTDLFDYLPLTALVENSIFSMHGGLSPSIDTLDDVLCVISYGRILMIAVDGVYHRGELASHSDRIYQLKVIVVVVVAGRFVSGDELLEGPPVFNHHNGLKLIARAHQLIMEGYNWSHEKNVVTIFSAPNYCYRCGNQAAVMELDENMKYTFLQFDPAPRRGDPTTILQPVDEEREALELSDRGQECSTEPSELVEAYGGPSVTAQDVMGLCLEREIDCLVQEHRRELIHQVERYKLPAVAECPITIRELKENLHHVILVELAKYERSIVNKWIEEERKKNLEQVIERLDAEERSSEATEEEGVLDSGSNRSMLNRPGFIPGAAQPPPLDEPEVESWRPSSLPSSRPDDSNTYRGSLSGSTATPPSSPGRSIEVDFASC</sequence>
<keyword evidence="2 4" id="KW-0378">Hydrolase</keyword>
<evidence type="ECO:0000313" key="8">
    <source>
        <dbReference type="Proteomes" id="UP000541610"/>
    </source>
</evidence>
<reference evidence="7 8" key="1">
    <citation type="submission" date="2020-04" db="EMBL/GenBank/DDBJ databases">
        <title>Perkinsus olseni comparative genomics.</title>
        <authorList>
            <person name="Bogema D.R."/>
        </authorList>
    </citation>
    <scope>NUCLEOTIDE SEQUENCE [LARGE SCALE GENOMIC DNA]</scope>
    <source>
        <strain evidence="7">00978-12</strain>
    </source>
</reference>
<proteinExistence type="inferred from homology"/>
<dbReference type="Pfam" id="PF00149">
    <property type="entry name" value="Metallophos"/>
    <property type="match status" value="1"/>
</dbReference>
<evidence type="ECO:0000256" key="2">
    <source>
        <dbReference type="ARBA" id="ARBA00022801"/>
    </source>
</evidence>
<evidence type="ECO:0000256" key="3">
    <source>
        <dbReference type="ARBA" id="ARBA00023211"/>
    </source>
</evidence>
<dbReference type="InterPro" id="IPR047129">
    <property type="entry name" value="PPA2-like"/>
</dbReference>
<organism evidence="7 8">
    <name type="scientific">Perkinsus olseni</name>
    <name type="common">Perkinsus atlanticus</name>
    <dbReference type="NCBI Taxonomy" id="32597"/>
    <lineage>
        <taxon>Eukaryota</taxon>
        <taxon>Sar</taxon>
        <taxon>Alveolata</taxon>
        <taxon>Perkinsozoa</taxon>
        <taxon>Perkinsea</taxon>
        <taxon>Perkinsida</taxon>
        <taxon>Perkinsidae</taxon>
        <taxon>Perkinsus</taxon>
    </lineage>
</organism>
<protein>
    <recommendedName>
        <fullName evidence="4">Serine/threonine-protein phosphatase</fullName>
        <ecNumber evidence="4">3.1.3.16</ecNumber>
    </recommendedName>
</protein>
<dbReference type="PROSITE" id="PS00125">
    <property type="entry name" value="SER_THR_PHOSPHATASE"/>
    <property type="match status" value="1"/>
</dbReference>
<evidence type="ECO:0000256" key="5">
    <source>
        <dbReference type="SAM" id="MobiDB-lite"/>
    </source>
</evidence>
<keyword evidence="1" id="KW-0479">Metal-binding</keyword>
<feature type="domain" description="Serine/threonine specific protein phosphatases" evidence="6">
    <location>
        <begin position="142"/>
        <end position="147"/>
    </location>
</feature>
<evidence type="ECO:0000259" key="6">
    <source>
        <dbReference type="PROSITE" id="PS00125"/>
    </source>
</evidence>
<dbReference type="PANTHER" id="PTHR45619">
    <property type="entry name" value="SERINE/THREONINE-PROTEIN PHOSPHATASE PP2A-RELATED"/>
    <property type="match status" value="1"/>
</dbReference>
<name>A0A7J6NUX4_PEROL</name>